<keyword evidence="2" id="KW-0229">DNA integration</keyword>
<dbReference type="Gene3D" id="1.10.150.130">
    <property type="match status" value="1"/>
</dbReference>
<evidence type="ECO:0000259" key="7">
    <source>
        <dbReference type="PROSITE" id="PS51900"/>
    </source>
</evidence>
<dbReference type="Pfam" id="PF22022">
    <property type="entry name" value="Phage_int_M"/>
    <property type="match status" value="1"/>
</dbReference>
<protein>
    <submittedName>
        <fullName evidence="8">Integrase arm-type DNA-binding domain-containing protein</fullName>
    </submittedName>
</protein>
<keyword evidence="4" id="KW-0233">DNA recombination</keyword>
<dbReference type="PROSITE" id="PS51898">
    <property type="entry name" value="TYR_RECOMBINASE"/>
    <property type="match status" value="1"/>
</dbReference>
<dbReference type="Pfam" id="PF00589">
    <property type="entry name" value="Phage_integrase"/>
    <property type="match status" value="1"/>
</dbReference>
<name>A0ABD7B435_CITFR</name>
<evidence type="ECO:0000256" key="3">
    <source>
        <dbReference type="ARBA" id="ARBA00023125"/>
    </source>
</evidence>
<dbReference type="InterPro" id="IPR044068">
    <property type="entry name" value="CB"/>
</dbReference>
<dbReference type="Gene3D" id="3.30.160.390">
    <property type="entry name" value="Integrase, DNA-binding domain"/>
    <property type="match status" value="1"/>
</dbReference>
<organism evidence="8 9">
    <name type="scientific">Citrobacter freundii</name>
    <dbReference type="NCBI Taxonomy" id="546"/>
    <lineage>
        <taxon>Bacteria</taxon>
        <taxon>Pseudomonadati</taxon>
        <taxon>Pseudomonadota</taxon>
        <taxon>Gammaproteobacteria</taxon>
        <taxon>Enterobacterales</taxon>
        <taxon>Enterobacteriaceae</taxon>
        <taxon>Citrobacter</taxon>
        <taxon>Citrobacter freundii complex</taxon>
    </lineage>
</organism>
<evidence type="ECO:0000256" key="4">
    <source>
        <dbReference type="ARBA" id="ARBA00023172"/>
    </source>
</evidence>
<dbReference type="EMBL" id="CP056597">
    <property type="protein sequence ID" value="QLY38621.1"/>
    <property type="molecule type" value="Genomic_DNA"/>
</dbReference>
<dbReference type="PROSITE" id="PS51900">
    <property type="entry name" value="CB"/>
    <property type="match status" value="1"/>
</dbReference>
<dbReference type="GO" id="GO:0003677">
    <property type="term" value="F:DNA binding"/>
    <property type="evidence" value="ECO:0007669"/>
    <property type="project" value="UniProtKB-UniRule"/>
</dbReference>
<dbReference type="RefSeq" id="WP_181625618.1">
    <property type="nucleotide sequence ID" value="NZ_CP056597.1"/>
</dbReference>
<dbReference type="Gene3D" id="1.10.443.10">
    <property type="entry name" value="Intergrase catalytic core"/>
    <property type="match status" value="1"/>
</dbReference>
<dbReference type="InterPro" id="IPR025166">
    <property type="entry name" value="Integrase_DNA_bind_dom"/>
</dbReference>
<dbReference type="InterPro" id="IPR013762">
    <property type="entry name" value="Integrase-like_cat_sf"/>
</dbReference>
<dbReference type="InterPro" id="IPR053876">
    <property type="entry name" value="Phage_int_M"/>
</dbReference>
<dbReference type="Pfam" id="PF13356">
    <property type="entry name" value="Arm-DNA-bind_3"/>
    <property type="match status" value="1"/>
</dbReference>
<evidence type="ECO:0000256" key="2">
    <source>
        <dbReference type="ARBA" id="ARBA00022908"/>
    </source>
</evidence>
<dbReference type="SUPFAM" id="SSF56349">
    <property type="entry name" value="DNA breaking-rejoining enzymes"/>
    <property type="match status" value="1"/>
</dbReference>
<sequence>MALTDTKVRSAKPQEKEYTLVDGDGMFLLIHPNGSKYWRFRFRFGGKQHLMAFGVYPETSLADARQKREEARKLVAAGIDPREHKRAVKEEQTKEAITFESVARDWHATNKKWSEDHSRRVLKSLEDNLFPAIGKRSIEELKTRDLLAPIKVVEATGRLEIASRLQQRTTAIMRYAVQSGLIDYNPAQEMAGAVASSNRVHRPALELKRLPELLRRIDGYTGRPLTRLAVELTLLIFIRSSELRFARWSEIDFETAMWTIPAEREAIEGVKHSQRGSKMRTPHLVPLSRQALDILKQVHKFSGNRDFVFVGDHNPRKPMSENTVNKALRVMGYDTKVEVCGHGFRTMACSSLIESGLWSRDAVERQMSHMERNSVRAAYIHKAEHLDERRLMLQWWADFLDVNREKWISPFEFGKDMWDMSTELSRNINK</sequence>
<gene>
    <name evidence="8" type="ORF">HV164_19725</name>
</gene>
<proteinExistence type="inferred from homology"/>
<dbReference type="InterPro" id="IPR002104">
    <property type="entry name" value="Integrase_catalytic"/>
</dbReference>
<evidence type="ECO:0000313" key="9">
    <source>
        <dbReference type="Proteomes" id="UP000512043"/>
    </source>
</evidence>
<dbReference type="InterPro" id="IPR010998">
    <property type="entry name" value="Integrase_recombinase_N"/>
</dbReference>
<dbReference type="AlphaFoldDB" id="A0ABD7B435"/>
<evidence type="ECO:0000259" key="6">
    <source>
        <dbReference type="PROSITE" id="PS51898"/>
    </source>
</evidence>
<dbReference type="PANTHER" id="PTHR30629">
    <property type="entry name" value="PROPHAGE INTEGRASE"/>
    <property type="match status" value="1"/>
</dbReference>
<dbReference type="InterPro" id="IPR050808">
    <property type="entry name" value="Phage_Integrase"/>
</dbReference>
<keyword evidence="3 5" id="KW-0238">DNA-binding</keyword>
<feature type="domain" description="Core-binding (CB)" evidence="7">
    <location>
        <begin position="97"/>
        <end position="177"/>
    </location>
</feature>
<evidence type="ECO:0000313" key="8">
    <source>
        <dbReference type="EMBL" id="QLY38621.1"/>
    </source>
</evidence>
<evidence type="ECO:0000256" key="5">
    <source>
        <dbReference type="PROSITE-ProRule" id="PRU01248"/>
    </source>
</evidence>
<accession>A0ABD7B435</accession>
<dbReference type="PANTHER" id="PTHR30629:SF9">
    <property type="entry name" value="PROTEIN INTB-RELATED"/>
    <property type="match status" value="1"/>
</dbReference>
<dbReference type="CDD" id="cd00801">
    <property type="entry name" value="INT_P4_C"/>
    <property type="match status" value="1"/>
</dbReference>
<dbReference type="Proteomes" id="UP000512043">
    <property type="component" value="Chromosome"/>
</dbReference>
<dbReference type="InterPro" id="IPR038488">
    <property type="entry name" value="Integrase_DNA-bd_sf"/>
</dbReference>
<feature type="domain" description="Tyr recombinase" evidence="6">
    <location>
        <begin position="200"/>
        <end position="392"/>
    </location>
</feature>
<comment type="similarity">
    <text evidence="1">Belongs to the 'phage' integrase family.</text>
</comment>
<evidence type="ECO:0000256" key="1">
    <source>
        <dbReference type="ARBA" id="ARBA00008857"/>
    </source>
</evidence>
<dbReference type="InterPro" id="IPR011010">
    <property type="entry name" value="DNA_brk_join_enz"/>
</dbReference>
<dbReference type="GO" id="GO:0006310">
    <property type="term" value="P:DNA recombination"/>
    <property type="evidence" value="ECO:0007669"/>
    <property type="project" value="UniProtKB-KW"/>
</dbReference>
<dbReference type="GO" id="GO:0015074">
    <property type="term" value="P:DNA integration"/>
    <property type="evidence" value="ECO:0007669"/>
    <property type="project" value="UniProtKB-KW"/>
</dbReference>
<reference evidence="9" key="1">
    <citation type="submission" date="2020-06" db="EMBL/GenBank/DDBJ databases">
        <title>REHAB project genomes.</title>
        <authorList>
            <person name="Shaw L.P."/>
        </authorList>
    </citation>
    <scope>NUCLEOTIDE SEQUENCE [LARGE SCALE GENOMIC DNA]</scope>
    <source>
        <strain evidence="9">RHBSTW-00334</strain>
    </source>
</reference>